<organism evidence="2 3">
    <name type="scientific">Gloeocapsopsis dulcis AAB1 = 1H9</name>
    <dbReference type="NCBI Taxonomy" id="1433147"/>
    <lineage>
        <taxon>Bacteria</taxon>
        <taxon>Bacillati</taxon>
        <taxon>Cyanobacteriota</taxon>
        <taxon>Cyanophyceae</taxon>
        <taxon>Oscillatoriophycideae</taxon>
        <taxon>Chroococcales</taxon>
        <taxon>Chroococcaceae</taxon>
        <taxon>Gloeocapsopsis</taxon>
        <taxon>Gloeocapsopsis dulcis</taxon>
    </lineage>
</organism>
<reference evidence="2 3" key="1">
    <citation type="journal article" date="2019" name="Front. Microbiol.">
        <title>Genomic Features for Desiccation Tolerance and Sugar Biosynthesis in the Extremophile Gloeocapsopsis sp. UTEX B3054.</title>
        <authorList>
            <person name="Urrejola C."/>
            <person name="Alcorta J."/>
            <person name="Salas L."/>
            <person name="Vasquez M."/>
            <person name="Polz M.F."/>
            <person name="Vicuna R."/>
            <person name="Diez B."/>
        </authorList>
    </citation>
    <scope>NUCLEOTIDE SEQUENCE [LARGE SCALE GENOMIC DNA]</scope>
    <source>
        <strain evidence="2 3">1H9</strain>
    </source>
</reference>
<name>A0A6N8FQ71_9CHRO</name>
<dbReference type="Gene3D" id="2.60.120.1140">
    <property type="entry name" value="Protein of unknown function DUF192"/>
    <property type="match status" value="1"/>
</dbReference>
<dbReference type="EMBL" id="NAPY01000001">
    <property type="protein sequence ID" value="MUL34832.1"/>
    <property type="molecule type" value="Genomic_DNA"/>
</dbReference>
<keyword evidence="3" id="KW-1185">Reference proteome</keyword>
<dbReference type="PANTHER" id="PTHR37953">
    <property type="entry name" value="UPF0127 PROTEIN MJ1496"/>
    <property type="match status" value="1"/>
</dbReference>
<proteinExistence type="predicted"/>
<evidence type="ECO:0008006" key="4">
    <source>
        <dbReference type="Google" id="ProtNLM"/>
    </source>
</evidence>
<evidence type="ECO:0000313" key="3">
    <source>
        <dbReference type="Proteomes" id="UP000441797"/>
    </source>
</evidence>
<keyword evidence="1" id="KW-0732">Signal</keyword>
<protein>
    <recommendedName>
        <fullName evidence="4">DUF192 domain-containing protein</fullName>
    </recommendedName>
</protein>
<dbReference type="AlphaFoldDB" id="A0A6N8FQ71"/>
<sequence>MSRGSAVIGIVLGTFMLGCSTPTPAGSPTVTPRAQQSVNAAQIPIAAVMTIAGRKISLEVARTPREQAIGLMYRDTIADDRGMLFVFEPARPVGFWMKNVRFPLDMIFLENGQVKAIAPAVPPCKTEPCPTYGPETPINQVIELRGGRAAELGIRVGDRLDIQFLDS</sequence>
<gene>
    <name evidence="2" type="ORF">BWI75_00265</name>
</gene>
<dbReference type="Proteomes" id="UP000441797">
    <property type="component" value="Unassembled WGS sequence"/>
</dbReference>
<comment type="caution">
    <text evidence="2">The sequence shown here is derived from an EMBL/GenBank/DDBJ whole genome shotgun (WGS) entry which is preliminary data.</text>
</comment>
<feature type="chain" id="PRO_5026903294" description="DUF192 domain-containing protein" evidence="1">
    <location>
        <begin position="26"/>
        <end position="167"/>
    </location>
</feature>
<dbReference type="InterPro" id="IPR003795">
    <property type="entry name" value="DUF192"/>
</dbReference>
<feature type="signal peptide" evidence="1">
    <location>
        <begin position="1"/>
        <end position="25"/>
    </location>
</feature>
<dbReference type="InterPro" id="IPR038695">
    <property type="entry name" value="Saro_0823-like_sf"/>
</dbReference>
<evidence type="ECO:0000256" key="1">
    <source>
        <dbReference type="SAM" id="SignalP"/>
    </source>
</evidence>
<dbReference type="Pfam" id="PF02643">
    <property type="entry name" value="DUF192"/>
    <property type="match status" value="1"/>
</dbReference>
<accession>A0A6N8FQ71</accession>
<dbReference type="PROSITE" id="PS51257">
    <property type="entry name" value="PROKAR_LIPOPROTEIN"/>
    <property type="match status" value="1"/>
</dbReference>
<dbReference type="PANTHER" id="PTHR37953:SF1">
    <property type="entry name" value="UPF0127 PROTEIN MJ1496"/>
    <property type="match status" value="1"/>
</dbReference>
<dbReference type="RefSeq" id="WP_105220340.1">
    <property type="nucleotide sequence ID" value="NZ_CAWNSU010000059.1"/>
</dbReference>
<evidence type="ECO:0000313" key="2">
    <source>
        <dbReference type="EMBL" id="MUL34832.1"/>
    </source>
</evidence>